<feature type="compositionally biased region" description="Polar residues" evidence="1">
    <location>
        <begin position="128"/>
        <end position="138"/>
    </location>
</feature>
<feature type="region of interest" description="Disordered" evidence="1">
    <location>
        <begin position="123"/>
        <end position="173"/>
    </location>
</feature>
<feature type="domain" description="Resolvase/invertase-type recombinase catalytic" evidence="2">
    <location>
        <begin position="16"/>
        <end position="135"/>
    </location>
</feature>
<dbReference type="PANTHER" id="PTHR30461">
    <property type="entry name" value="DNA-INVERTASE FROM LAMBDOID PROPHAGE"/>
    <property type="match status" value="1"/>
</dbReference>
<accession>A0ABY5ZDN6</accession>
<sequence length="203" mass="22101">MNPNSKITSSHLSRLAIVYVRQSTVAQVRYNTESTTRQYALAGTAAELGWLAEQIVLIDADLGVSGRFGSDRDGYREIVARLCMGEVGAVFGLEVSRFGRSNADLTRLMSTLLRCTSCQLQPRAESLRTPQRGSQTPCGASKPGRQGRTGRRSRPAPAPTAEPARCRESLVRQAGSPLRRRMITAYLPYGSITAARNRDGNTA</sequence>
<dbReference type="InterPro" id="IPR036162">
    <property type="entry name" value="Resolvase-like_N_sf"/>
</dbReference>
<dbReference type="CDD" id="cd00338">
    <property type="entry name" value="Ser_Recombinase"/>
    <property type="match status" value="1"/>
</dbReference>
<evidence type="ECO:0000313" key="3">
    <source>
        <dbReference type="EMBL" id="UWZ39691.1"/>
    </source>
</evidence>
<keyword evidence="4" id="KW-1185">Reference proteome</keyword>
<dbReference type="Proteomes" id="UP001058271">
    <property type="component" value="Chromosome"/>
</dbReference>
<dbReference type="Pfam" id="PF00239">
    <property type="entry name" value="Resolvase"/>
    <property type="match status" value="1"/>
</dbReference>
<dbReference type="Gene3D" id="3.40.50.1390">
    <property type="entry name" value="Resolvase, N-terminal catalytic domain"/>
    <property type="match status" value="1"/>
</dbReference>
<evidence type="ECO:0000259" key="2">
    <source>
        <dbReference type="SMART" id="SM00857"/>
    </source>
</evidence>
<evidence type="ECO:0000313" key="4">
    <source>
        <dbReference type="Proteomes" id="UP001058271"/>
    </source>
</evidence>
<proteinExistence type="predicted"/>
<protein>
    <submittedName>
        <fullName evidence="3">Recombinase family protein</fullName>
    </submittedName>
</protein>
<dbReference type="PANTHER" id="PTHR30461:SF23">
    <property type="entry name" value="DNA RECOMBINASE-RELATED"/>
    <property type="match status" value="1"/>
</dbReference>
<dbReference type="InterPro" id="IPR006119">
    <property type="entry name" value="Resolv_N"/>
</dbReference>
<dbReference type="EMBL" id="CP073721">
    <property type="protein sequence ID" value="UWZ39691.1"/>
    <property type="molecule type" value="Genomic_DNA"/>
</dbReference>
<dbReference type="SMART" id="SM00857">
    <property type="entry name" value="Resolvase"/>
    <property type="match status" value="1"/>
</dbReference>
<dbReference type="InterPro" id="IPR050639">
    <property type="entry name" value="SSR_resolvase"/>
</dbReference>
<organism evidence="3 4">
    <name type="scientific">Dactylosporangium roseum</name>
    <dbReference type="NCBI Taxonomy" id="47989"/>
    <lineage>
        <taxon>Bacteria</taxon>
        <taxon>Bacillati</taxon>
        <taxon>Actinomycetota</taxon>
        <taxon>Actinomycetes</taxon>
        <taxon>Micromonosporales</taxon>
        <taxon>Micromonosporaceae</taxon>
        <taxon>Dactylosporangium</taxon>
    </lineage>
</organism>
<name>A0ABY5ZDN6_9ACTN</name>
<evidence type="ECO:0000256" key="1">
    <source>
        <dbReference type="SAM" id="MobiDB-lite"/>
    </source>
</evidence>
<reference evidence="3" key="1">
    <citation type="submission" date="2021-04" db="EMBL/GenBank/DDBJ databases">
        <title>Biosynthetic gene clusters of Dactylosporangioum roseum.</title>
        <authorList>
            <person name="Hartkoorn R.C."/>
            <person name="Beaudoing E."/>
            <person name="Hot D."/>
            <person name="Moureu S."/>
        </authorList>
    </citation>
    <scope>NUCLEOTIDE SEQUENCE</scope>
    <source>
        <strain evidence="3">NRRL B-16295</strain>
    </source>
</reference>
<dbReference type="SUPFAM" id="SSF53041">
    <property type="entry name" value="Resolvase-like"/>
    <property type="match status" value="1"/>
</dbReference>
<gene>
    <name evidence="3" type="ORF">Drose_16605</name>
</gene>